<keyword evidence="11" id="KW-0150">Chloroplast</keyword>
<name>A0A1B2RZ49_9CHLO</name>
<comment type="function">
    <text evidence="8 10">Component of the cytochrome b6-f complex, which mediates electron transfer between photosystem II (PSII) and photosystem I (PSI), cyclic electron flow around PSI, and state transitions. PetL is important for photoautotrophic growth as well as for electron transfer efficiency and stability of the cytochrome b6-f complex.</text>
</comment>
<keyword evidence="3 10" id="KW-0812">Transmembrane</keyword>
<dbReference type="AlphaFoldDB" id="A0A1B2RZ49"/>
<keyword evidence="7 10" id="KW-0472">Membrane</keyword>
<evidence type="ECO:0000256" key="3">
    <source>
        <dbReference type="ARBA" id="ARBA00022692"/>
    </source>
</evidence>
<evidence type="ECO:0000256" key="10">
    <source>
        <dbReference type="HAMAP-Rule" id="MF_00433"/>
    </source>
</evidence>
<keyword evidence="11" id="KW-0934">Plastid</keyword>
<dbReference type="InterPro" id="IPR007802">
    <property type="entry name" value="Cyt_b6/f_cplx_su6"/>
</dbReference>
<evidence type="ECO:0000256" key="9">
    <source>
        <dbReference type="ARBA" id="ARBA00025834"/>
    </source>
</evidence>
<keyword evidence="10" id="KW-0602">Photosynthesis</keyword>
<proteinExistence type="inferred from homology"/>
<dbReference type="GO" id="GO:0015979">
    <property type="term" value="P:photosynthesis"/>
    <property type="evidence" value="ECO:0007669"/>
    <property type="project" value="UniProtKB-KW"/>
</dbReference>
<dbReference type="GO" id="GO:0009055">
    <property type="term" value="F:electron transfer activity"/>
    <property type="evidence" value="ECO:0007669"/>
    <property type="project" value="InterPro"/>
</dbReference>
<accession>A0A1B2RZ49</accession>
<dbReference type="HAMAP" id="MF_00433">
    <property type="entry name" value="Cytb6_f_PetL"/>
    <property type="match status" value="1"/>
</dbReference>
<sequence>MVTLISYICLLVGFVSTAAIFYLAFVKIKLI</sequence>
<keyword evidence="6 10" id="KW-0793">Thylakoid</keyword>
<dbReference type="GO" id="GO:0009512">
    <property type="term" value="C:cytochrome b6f complex"/>
    <property type="evidence" value="ECO:0007669"/>
    <property type="project" value="InterPro"/>
</dbReference>
<evidence type="ECO:0000313" key="11">
    <source>
        <dbReference type="EMBL" id="AOC61587.1"/>
    </source>
</evidence>
<evidence type="ECO:0000256" key="6">
    <source>
        <dbReference type="ARBA" id="ARBA00023078"/>
    </source>
</evidence>
<comment type="subcellular location">
    <subcellularLocation>
        <location evidence="1">Membrane</location>
        <topology evidence="1">Single-pass membrane protein</topology>
    </subcellularLocation>
    <subcellularLocation>
        <location evidence="10">Plastid</location>
        <location evidence="10">Chloroplast thylakoid membrane</location>
        <topology evidence="10">Single-pass membrane protein</topology>
    </subcellularLocation>
</comment>
<dbReference type="EMBL" id="KX306824">
    <property type="protein sequence ID" value="AOC61587.1"/>
    <property type="molecule type" value="Genomic_DNA"/>
</dbReference>
<evidence type="ECO:0000256" key="1">
    <source>
        <dbReference type="ARBA" id="ARBA00004167"/>
    </source>
</evidence>
<evidence type="ECO:0000256" key="2">
    <source>
        <dbReference type="ARBA" id="ARBA00022448"/>
    </source>
</evidence>
<comment type="subunit">
    <text evidence="9 10">The 4 large subunits of the cytochrome b6-f complex are cytochrome b6, subunit IV (17 kDa polypeptide, PetD), cytochrome f and the Rieske protein, while the 4 small subunits are PetG, PetL, PetM and PetN. The complex functions as a dimer.</text>
</comment>
<keyword evidence="5 10" id="KW-1133">Transmembrane helix</keyword>
<reference evidence="11" key="1">
    <citation type="journal article" date="2016" name="Genome Biol. Evol.">
        <title>Mitochondrion-to-Chloroplast DNA Transfers and Intragenomic Proliferation of Chloroplast Group II Introns in Gloeotilopsis Green Algae (Ulotrichales, Ulvophyceae).</title>
        <authorList>
            <person name="Turmel M."/>
            <person name="Otis C."/>
            <person name="Lemieux C."/>
        </authorList>
    </citation>
    <scope>NUCLEOTIDE SEQUENCE</scope>
</reference>
<feature type="transmembrane region" description="Helical" evidence="10">
    <location>
        <begin position="6"/>
        <end position="25"/>
    </location>
</feature>
<keyword evidence="2 10" id="KW-0813">Transport</keyword>
<organism evidence="11">
    <name type="scientific">Gloeotilopsis planctonica</name>
    <dbReference type="NCBI Taxonomy" id="34157"/>
    <lineage>
        <taxon>Eukaryota</taxon>
        <taxon>Viridiplantae</taxon>
        <taxon>Chlorophyta</taxon>
        <taxon>core chlorophytes</taxon>
        <taxon>Ulvophyceae</taxon>
        <taxon>OUU clade</taxon>
        <taxon>Ulotrichales</taxon>
        <taxon>Ulotrichaceae</taxon>
        <taxon>Gloeotilopsis</taxon>
    </lineage>
</organism>
<comment type="similarity">
    <text evidence="10">Belongs to the PetL family.</text>
</comment>
<evidence type="ECO:0000256" key="4">
    <source>
        <dbReference type="ARBA" id="ARBA00022982"/>
    </source>
</evidence>
<evidence type="ECO:0000256" key="8">
    <source>
        <dbReference type="ARBA" id="ARBA00025197"/>
    </source>
</evidence>
<keyword evidence="4 10" id="KW-0249">Electron transport</keyword>
<dbReference type="GO" id="GO:0009535">
    <property type="term" value="C:chloroplast thylakoid membrane"/>
    <property type="evidence" value="ECO:0007669"/>
    <property type="project" value="UniProtKB-SubCell"/>
</dbReference>
<geneLocation type="chloroplast" evidence="11"/>
<evidence type="ECO:0000256" key="7">
    <source>
        <dbReference type="ARBA" id="ARBA00023136"/>
    </source>
</evidence>
<gene>
    <name evidence="10 11" type="primary">petL</name>
</gene>
<evidence type="ECO:0000256" key="5">
    <source>
        <dbReference type="ARBA" id="ARBA00022989"/>
    </source>
</evidence>
<protein>
    <recommendedName>
        <fullName evidence="10">Cytochrome b6-f complex subunit 6</fullName>
    </recommendedName>
    <alternativeName>
        <fullName evidence="10">Cytochrome b6-f complex subunit PetL</fullName>
    </alternativeName>
    <alternativeName>
        <fullName evidence="10">Cytochrome b6-f complex subunit VI</fullName>
    </alternativeName>
</protein>